<proteinExistence type="predicted"/>
<reference evidence="3 4" key="1">
    <citation type="journal article" date="2020" name="Mol. Biol. Evol.">
        <title>Distinct Expression and Methylation Patterns for Genes with Different Fates following a Single Whole-Genome Duplication in Flowering Plants.</title>
        <authorList>
            <person name="Shi T."/>
            <person name="Rahmani R.S."/>
            <person name="Gugger P.F."/>
            <person name="Wang M."/>
            <person name="Li H."/>
            <person name="Zhang Y."/>
            <person name="Li Z."/>
            <person name="Wang Q."/>
            <person name="Van de Peer Y."/>
            <person name="Marchal K."/>
            <person name="Chen J."/>
        </authorList>
    </citation>
    <scope>NUCLEOTIDE SEQUENCE [LARGE SCALE GENOMIC DNA]</scope>
    <source>
        <tissue evidence="3">Leaf</tissue>
    </source>
</reference>
<feature type="region of interest" description="Disordered" evidence="1">
    <location>
        <begin position="1"/>
        <end position="22"/>
    </location>
</feature>
<organism evidence="3 4">
    <name type="scientific">Nelumbo nucifera</name>
    <name type="common">Sacred lotus</name>
    <dbReference type="NCBI Taxonomy" id="4432"/>
    <lineage>
        <taxon>Eukaryota</taxon>
        <taxon>Viridiplantae</taxon>
        <taxon>Streptophyta</taxon>
        <taxon>Embryophyta</taxon>
        <taxon>Tracheophyta</taxon>
        <taxon>Spermatophyta</taxon>
        <taxon>Magnoliopsida</taxon>
        <taxon>Proteales</taxon>
        <taxon>Nelumbonaceae</taxon>
        <taxon>Nelumbo</taxon>
    </lineage>
</organism>
<sequence length="132" mass="14503">MGNSFGICRDDDTVRKPKEPKVPECVFRDELNVKTRRPSQSIRAKKRDGSSKPSSKDSLENPGEKGVTRVKIVLTKEEAARLLSKCNGEEGILLEHIISNVRSVETIGVNSTVAPSTSLGDSWQPTLETIPE</sequence>
<protein>
    <recommendedName>
        <fullName evidence="2">DUF7890 domain-containing protein</fullName>
    </recommendedName>
</protein>
<evidence type="ECO:0000313" key="3">
    <source>
        <dbReference type="EMBL" id="DAD36277.1"/>
    </source>
</evidence>
<gene>
    <name evidence="3" type="ORF">HUJ06_006917</name>
</gene>
<evidence type="ECO:0000259" key="2">
    <source>
        <dbReference type="Pfam" id="PF25418"/>
    </source>
</evidence>
<dbReference type="EMBL" id="DUZY01000004">
    <property type="protein sequence ID" value="DAD36277.1"/>
    <property type="molecule type" value="Genomic_DNA"/>
</dbReference>
<evidence type="ECO:0000256" key="1">
    <source>
        <dbReference type="SAM" id="MobiDB-lite"/>
    </source>
</evidence>
<dbReference type="InterPro" id="IPR057212">
    <property type="entry name" value="DUF7890"/>
</dbReference>
<dbReference type="PANTHER" id="PTHR36782:SF1">
    <property type="entry name" value="CALCIUM UNIPORTER PROTEIN"/>
    <property type="match status" value="1"/>
</dbReference>
<accession>A0A822YUP8</accession>
<feature type="compositionally biased region" description="Basic and acidic residues" evidence="1">
    <location>
        <begin position="8"/>
        <end position="22"/>
    </location>
</feature>
<name>A0A822YUP8_NELNU</name>
<feature type="compositionally biased region" description="Basic and acidic residues" evidence="1">
    <location>
        <begin position="47"/>
        <end position="67"/>
    </location>
</feature>
<dbReference type="Proteomes" id="UP000607653">
    <property type="component" value="Unassembled WGS sequence"/>
</dbReference>
<comment type="caution">
    <text evidence="3">The sequence shown here is derived from an EMBL/GenBank/DDBJ whole genome shotgun (WGS) entry which is preliminary data.</text>
</comment>
<dbReference type="PANTHER" id="PTHR36782">
    <property type="entry name" value="BNAC03G62080D PROTEIN"/>
    <property type="match status" value="1"/>
</dbReference>
<feature type="region of interest" description="Disordered" evidence="1">
    <location>
        <begin position="36"/>
        <end position="68"/>
    </location>
</feature>
<dbReference type="Pfam" id="PF25418">
    <property type="entry name" value="DUF7890"/>
    <property type="match status" value="1"/>
</dbReference>
<dbReference type="AlphaFoldDB" id="A0A822YUP8"/>
<keyword evidence="4" id="KW-1185">Reference proteome</keyword>
<feature type="domain" description="DUF7890" evidence="2">
    <location>
        <begin position="67"/>
        <end position="93"/>
    </location>
</feature>
<evidence type="ECO:0000313" key="4">
    <source>
        <dbReference type="Proteomes" id="UP000607653"/>
    </source>
</evidence>